<evidence type="ECO:0000313" key="4">
    <source>
        <dbReference type="Proteomes" id="UP000231162"/>
    </source>
</evidence>
<dbReference type="Pfam" id="PF00834">
    <property type="entry name" value="Ribul_P_3_epim"/>
    <property type="match status" value="1"/>
</dbReference>
<accession>A0A2M6R8Y2</accession>
<gene>
    <name evidence="3" type="ORF">COT79_01595</name>
</gene>
<dbReference type="GO" id="GO:0005975">
    <property type="term" value="P:carbohydrate metabolic process"/>
    <property type="evidence" value="ECO:0007669"/>
    <property type="project" value="InterPro"/>
</dbReference>
<protein>
    <recommendedName>
        <fullName evidence="5">Ribulose-phosphate 3-epimerase</fullName>
    </recommendedName>
</protein>
<dbReference type="GO" id="GO:0046872">
    <property type="term" value="F:metal ion binding"/>
    <property type="evidence" value="ECO:0007669"/>
    <property type="project" value="UniProtKB-KW"/>
</dbReference>
<keyword evidence="1" id="KW-0479">Metal-binding</keyword>
<dbReference type="AlphaFoldDB" id="A0A2M6R8Y2"/>
<comment type="caution">
    <text evidence="3">The sequence shown here is derived from an EMBL/GenBank/DDBJ whole genome shotgun (WGS) entry which is preliminary data.</text>
</comment>
<dbReference type="PANTHER" id="PTHR11749">
    <property type="entry name" value="RIBULOSE-5-PHOSPHATE-3-EPIMERASE"/>
    <property type="match status" value="1"/>
</dbReference>
<evidence type="ECO:0000256" key="2">
    <source>
        <dbReference type="ARBA" id="ARBA00023235"/>
    </source>
</evidence>
<dbReference type="GO" id="GO:0016857">
    <property type="term" value="F:racemase and epimerase activity, acting on carbohydrates and derivatives"/>
    <property type="evidence" value="ECO:0007669"/>
    <property type="project" value="InterPro"/>
</dbReference>
<keyword evidence="2" id="KW-0413">Isomerase</keyword>
<dbReference type="EMBL" id="PEZX01000023">
    <property type="protein sequence ID" value="PIS07005.1"/>
    <property type="molecule type" value="Genomic_DNA"/>
</dbReference>
<name>A0A2M6R8Y2_9BACT</name>
<evidence type="ECO:0008006" key="5">
    <source>
        <dbReference type="Google" id="ProtNLM"/>
    </source>
</evidence>
<dbReference type="InterPro" id="IPR011060">
    <property type="entry name" value="RibuloseP-bd_barrel"/>
</dbReference>
<dbReference type="Proteomes" id="UP000231162">
    <property type="component" value="Unassembled WGS sequence"/>
</dbReference>
<organism evidence="3 4">
    <name type="scientific">Candidatus Berkelbacteria bacterium CG10_big_fil_rev_8_21_14_0_10_43_14</name>
    <dbReference type="NCBI Taxonomy" id="1974515"/>
    <lineage>
        <taxon>Bacteria</taxon>
        <taxon>Candidatus Berkelbacteria</taxon>
    </lineage>
</organism>
<dbReference type="InterPro" id="IPR013785">
    <property type="entry name" value="Aldolase_TIM"/>
</dbReference>
<evidence type="ECO:0000313" key="3">
    <source>
        <dbReference type="EMBL" id="PIS07005.1"/>
    </source>
</evidence>
<dbReference type="Gene3D" id="3.20.20.70">
    <property type="entry name" value="Aldolase class I"/>
    <property type="match status" value="1"/>
</dbReference>
<dbReference type="SUPFAM" id="SSF51366">
    <property type="entry name" value="Ribulose-phoshate binding barrel"/>
    <property type="match status" value="1"/>
</dbReference>
<evidence type="ECO:0000256" key="1">
    <source>
        <dbReference type="ARBA" id="ARBA00022723"/>
    </source>
</evidence>
<sequence length="221" mass="24600">MKSTIEIVPAVLEQTENELKKQFDRLAHLAPRMQMDYIDNDFARGDTVDWHILLDLPEIYHHLLLELHILARDPLPIALAGAQAGFATVIVPVEEMKETDIDMMKRIAESAELMLCINLETDIHALHPYRDVAHGVTVMTIIPGRQGNPFQPAGLAKVDALRALGYRGILEIDGSVNETTIEAIITHDVNRLVVGSALTRVSQPDEVYKKLLGKISEVSLL</sequence>
<proteinExistence type="predicted"/>
<reference evidence="4" key="1">
    <citation type="submission" date="2017-09" db="EMBL/GenBank/DDBJ databases">
        <title>Depth-based differentiation of microbial function through sediment-hosted aquifers and enrichment of novel symbionts in the deep terrestrial subsurface.</title>
        <authorList>
            <person name="Probst A.J."/>
            <person name="Ladd B."/>
            <person name="Jarett J.K."/>
            <person name="Geller-Mcgrath D.E."/>
            <person name="Sieber C.M.K."/>
            <person name="Emerson J.B."/>
            <person name="Anantharaman K."/>
            <person name="Thomas B.C."/>
            <person name="Malmstrom R."/>
            <person name="Stieglmeier M."/>
            <person name="Klingl A."/>
            <person name="Woyke T."/>
            <person name="Ryan C.M."/>
            <person name="Banfield J.F."/>
        </authorList>
    </citation>
    <scope>NUCLEOTIDE SEQUENCE [LARGE SCALE GENOMIC DNA]</scope>
</reference>
<dbReference type="InterPro" id="IPR000056">
    <property type="entry name" value="Ribul_P_3_epim-like"/>
</dbReference>